<protein>
    <submittedName>
        <fullName evidence="14">Replication protein</fullName>
    </submittedName>
</protein>
<organism evidence="14">
    <name type="scientific">Lacrimispora sp. BS-2</name>
    <dbReference type="NCBI Taxonomy" id="3151850"/>
    <lineage>
        <taxon>Bacteria</taxon>
        <taxon>Bacillati</taxon>
        <taxon>Bacillota</taxon>
        <taxon>Clostridia</taxon>
        <taxon>Lachnospirales</taxon>
        <taxon>Lachnospiraceae</taxon>
        <taxon>Lacrimispora</taxon>
    </lineage>
</organism>
<dbReference type="GO" id="GO:0016787">
    <property type="term" value="F:hydrolase activity"/>
    <property type="evidence" value="ECO:0007669"/>
    <property type="project" value="UniProtKB-KW"/>
</dbReference>
<dbReference type="GO" id="GO:0003677">
    <property type="term" value="F:DNA binding"/>
    <property type="evidence" value="ECO:0007669"/>
    <property type="project" value="UniProtKB-KW"/>
</dbReference>
<keyword evidence="2" id="KW-0808">Transferase</keyword>
<dbReference type="GO" id="GO:0046872">
    <property type="term" value="F:metal ion binding"/>
    <property type="evidence" value="ECO:0007669"/>
    <property type="project" value="UniProtKB-KW"/>
</dbReference>
<dbReference type="GO" id="GO:0003724">
    <property type="term" value="F:RNA helicase activity"/>
    <property type="evidence" value="ECO:0007669"/>
    <property type="project" value="InterPro"/>
</dbReference>
<dbReference type="RefSeq" id="WP_349946721.1">
    <property type="nucleotide sequence ID" value="NZ_CP157940.1"/>
</dbReference>
<evidence type="ECO:0000256" key="7">
    <source>
        <dbReference type="ARBA" id="ARBA00022741"/>
    </source>
</evidence>
<evidence type="ECO:0000256" key="3">
    <source>
        <dbReference type="ARBA" id="ARBA00022695"/>
    </source>
</evidence>
<keyword evidence="3" id="KW-0548">Nucleotidyltransferase</keyword>
<gene>
    <name evidence="14" type="ORF">ABFV83_00040</name>
</gene>
<name>A0AAU7PPF1_9FIRM</name>
<keyword evidence="9" id="KW-0378">Hydrolase</keyword>
<evidence type="ECO:0000256" key="11">
    <source>
        <dbReference type="ARBA" id="ARBA00023125"/>
    </source>
</evidence>
<proteinExistence type="predicted"/>
<dbReference type="Gene3D" id="3.40.1310.20">
    <property type="match status" value="1"/>
</dbReference>
<sequence>MAQKKDSQSNKYQLTINNPIEKGYTHEKIFETLRNNFKTLNYCCMADEQGLTFHTHIFVVFDSRVRFSMIQKHFPEVHIESCKGTVTDNITYIKKSGKWQDDIKHGTQVGGSFIEYGTPPPDSKGKLGDMTELYQMVSDGLSNAEILAINQDYILNMDKIDKVRTTLLTEKFKGIFRTDLRVIYVYGETGSGKTSGVLQEHGCENVYRVTDYDHPFDGYTCQPILVFDEFRSSLRIREMLNYCDIYPLELPARFNNKYACYNVVYIISNWSLEKQYPEIQEGDGETWKAFLRRIHKVKVYTKEKVTTYDSVEEYLKRHEKFHKLSKEEQQCLPFK</sequence>
<dbReference type="GO" id="GO:0000166">
    <property type="term" value="F:nucleotide binding"/>
    <property type="evidence" value="ECO:0007669"/>
    <property type="project" value="UniProtKB-KW"/>
</dbReference>
<keyword evidence="10" id="KW-0190">Covalent protein-DNA linkage</keyword>
<evidence type="ECO:0000256" key="4">
    <source>
        <dbReference type="ARBA" id="ARBA00022705"/>
    </source>
</evidence>
<evidence type="ECO:0000256" key="12">
    <source>
        <dbReference type="ARBA" id="ARBA00023268"/>
    </source>
</evidence>
<evidence type="ECO:0000256" key="5">
    <source>
        <dbReference type="ARBA" id="ARBA00022722"/>
    </source>
</evidence>
<keyword evidence="7" id="KW-0547">Nucleotide-binding</keyword>
<evidence type="ECO:0000256" key="9">
    <source>
        <dbReference type="ARBA" id="ARBA00022801"/>
    </source>
</evidence>
<dbReference type="InterPro" id="IPR000605">
    <property type="entry name" value="Helicase_SF3_ssDNA/RNA_vir"/>
</dbReference>
<accession>A0AAU7PPF1</accession>
<evidence type="ECO:0000256" key="6">
    <source>
        <dbReference type="ARBA" id="ARBA00022723"/>
    </source>
</evidence>
<keyword evidence="4" id="KW-0235">DNA replication</keyword>
<dbReference type="GO" id="GO:0004519">
    <property type="term" value="F:endonuclease activity"/>
    <property type="evidence" value="ECO:0007669"/>
    <property type="project" value="UniProtKB-KW"/>
</dbReference>
<dbReference type="InterPro" id="IPR049912">
    <property type="entry name" value="CRESS_DNA_REP"/>
</dbReference>
<reference evidence="14" key="1">
    <citation type="submission" date="2024-06" db="EMBL/GenBank/DDBJ databases">
        <title>Lacrimispora cavernae sp. nov., a novel anaerobe isolated from bat guano pile inside a cave.</title>
        <authorList>
            <person name="Miller S.L."/>
            <person name="Lu N."/>
            <person name="King J."/>
            <person name="Sankaranarayanan K."/>
            <person name="Lawson P.A."/>
        </authorList>
    </citation>
    <scope>NUCLEOTIDE SEQUENCE</scope>
    <source>
        <strain evidence="14">BS-2</strain>
    </source>
</reference>
<keyword evidence="12" id="KW-0511">Multifunctional enzyme</keyword>
<keyword evidence="5" id="KW-0540">Nuclease</keyword>
<dbReference type="GO" id="GO:0003723">
    <property type="term" value="F:RNA binding"/>
    <property type="evidence" value="ECO:0007669"/>
    <property type="project" value="InterPro"/>
</dbReference>
<keyword evidence="11" id="KW-0238">DNA-binding</keyword>
<keyword evidence="8" id="KW-0255">Endonuclease</keyword>
<evidence type="ECO:0000256" key="1">
    <source>
        <dbReference type="ARBA" id="ARBA00001936"/>
    </source>
</evidence>
<dbReference type="AlphaFoldDB" id="A0AAU7PPF1"/>
<dbReference type="PROSITE" id="PS52020">
    <property type="entry name" value="CRESS_DNA_REP"/>
    <property type="match status" value="1"/>
</dbReference>
<evidence type="ECO:0000256" key="8">
    <source>
        <dbReference type="ARBA" id="ARBA00022759"/>
    </source>
</evidence>
<evidence type="ECO:0000313" key="14">
    <source>
        <dbReference type="EMBL" id="XBS54217.1"/>
    </source>
</evidence>
<feature type="domain" description="CRESS-DNA virus Rep endonuclease" evidence="13">
    <location>
        <begin position="6"/>
        <end position="108"/>
    </location>
</feature>
<dbReference type="GO" id="GO:0006260">
    <property type="term" value="P:DNA replication"/>
    <property type="evidence" value="ECO:0007669"/>
    <property type="project" value="UniProtKB-KW"/>
</dbReference>
<comment type="cofactor">
    <cofactor evidence="1">
        <name>Mn(2+)</name>
        <dbReference type="ChEBI" id="CHEBI:29035"/>
    </cofactor>
</comment>
<dbReference type="GO" id="GO:0016779">
    <property type="term" value="F:nucleotidyltransferase activity"/>
    <property type="evidence" value="ECO:0007669"/>
    <property type="project" value="UniProtKB-KW"/>
</dbReference>
<evidence type="ECO:0000256" key="10">
    <source>
        <dbReference type="ARBA" id="ARBA00023124"/>
    </source>
</evidence>
<dbReference type="EMBL" id="CP157940">
    <property type="protein sequence ID" value="XBS54217.1"/>
    <property type="molecule type" value="Genomic_DNA"/>
</dbReference>
<dbReference type="Pfam" id="PF00910">
    <property type="entry name" value="RNA_helicase"/>
    <property type="match status" value="1"/>
</dbReference>
<keyword evidence="6" id="KW-0479">Metal-binding</keyword>
<evidence type="ECO:0000259" key="13">
    <source>
        <dbReference type="PROSITE" id="PS52020"/>
    </source>
</evidence>
<evidence type="ECO:0000256" key="2">
    <source>
        <dbReference type="ARBA" id="ARBA00022679"/>
    </source>
</evidence>